<dbReference type="Proteomes" id="UP000203482">
    <property type="component" value="Segment"/>
</dbReference>
<dbReference type="RefSeq" id="YP_008992099.1">
    <property type="nucleotide sequence ID" value="NC_023177.1"/>
</dbReference>
<proteinExistence type="predicted"/>
<evidence type="ECO:0000313" key="1">
    <source>
        <dbReference type="EMBL" id="AHD25494.1"/>
    </source>
</evidence>
<evidence type="ECO:0000313" key="2">
    <source>
        <dbReference type="Proteomes" id="UP000203482"/>
    </source>
</evidence>
<dbReference type="KEGG" id="vg:18126082"/>
<name>V9XSH4_9ABAC</name>
<sequence length="273" mass="32273">MNPVQEIYKRSSIIGSFGPGVPSLPLDCYSMMQIQEFLPNPNDYLNSVAVLGFPAIKKKVLEAIDDVYFVQEENQPTQYIRLPKLNGKMATCFFKFVYVEYEDTVIFGVYNKYINKMSDALLQAKLKKNSNFKYYGRIDLEDVEFDDINHLYRCDSFRQNVYVQYVHMMLFLATMKQQKRVLHPDTYKSQRLYQEIKSFYKCAGKKNKHKMRNILSSKMTMFYIMTMHVPLHGTVKKFKTKYAALKYFLHFNKMGVNHYNVLFISFTLKLTHV</sequence>
<dbReference type="EMBL" id="KF894742">
    <property type="protein sequence ID" value="AHD25494.1"/>
    <property type="molecule type" value="Genomic_DNA"/>
</dbReference>
<reference evidence="1 2" key="1">
    <citation type="journal article" date="2014" name="Genome Announc.">
        <title>Genome Sequence of an Alphabaculovirus Isolated from Choristoneura murinana.</title>
        <authorList>
            <person name="Rohrmann G.F."/>
            <person name="Erlandson M.A."/>
            <person name="Theilmann D.A."/>
        </authorList>
    </citation>
    <scope>NUCLEOTIDE SEQUENCE [LARGE SCALE GENOMIC DNA]</scope>
    <source>
        <strain evidence="1 2">Darmstadt</strain>
    </source>
</reference>
<keyword evidence="2" id="KW-1185">Reference proteome</keyword>
<accession>V9XSH4</accession>
<organism evidence="1 2">
    <name type="scientific">Choristoneura murinana nucleopolyhedrovirus</name>
    <dbReference type="NCBI Taxonomy" id="1987479"/>
    <lineage>
        <taxon>Viruses</taxon>
        <taxon>Viruses incertae sedis</taxon>
        <taxon>Naldaviricetes</taxon>
        <taxon>Lefavirales</taxon>
        <taxon>Baculoviridae</taxon>
        <taxon>Alphabaculovirus</taxon>
        <taxon>Alphabaculovirus chomurinanae</taxon>
    </lineage>
</organism>
<protein>
    <submittedName>
        <fullName evidence="1">Uncharacterized protein</fullName>
    </submittedName>
</protein>
<gene>
    <name evidence="1" type="ORF">chmu007</name>
</gene>
<dbReference type="GeneID" id="18126082"/>